<dbReference type="Gene3D" id="3.40.50.300">
    <property type="entry name" value="P-loop containing nucleotide triphosphate hydrolases"/>
    <property type="match status" value="1"/>
</dbReference>
<proteinExistence type="inferred from homology"/>
<dbReference type="Gene3D" id="3.30.450.90">
    <property type="match status" value="1"/>
</dbReference>
<dbReference type="SUPFAM" id="SSF160246">
    <property type="entry name" value="EspE N-terminal domain-like"/>
    <property type="match status" value="1"/>
</dbReference>
<comment type="catalytic activity">
    <reaction evidence="7">
        <text>ATP + H2O + cellular proteinSide 1 = ADP + phosphate + cellular proteinSide 2.</text>
        <dbReference type="EC" id="7.4.2.8"/>
    </reaction>
</comment>
<keyword evidence="4 8" id="KW-0067">ATP-binding</keyword>
<evidence type="ECO:0000256" key="2">
    <source>
        <dbReference type="ARBA" id="ARBA00022448"/>
    </source>
</evidence>
<dbReference type="InterPro" id="IPR013369">
    <property type="entry name" value="T2SS_GspE"/>
</dbReference>
<dbReference type="SUPFAM" id="SSF52540">
    <property type="entry name" value="P-loop containing nucleoside triphosphate hydrolases"/>
    <property type="match status" value="1"/>
</dbReference>
<organism evidence="10 11">
    <name type="scientific">Silvimonas iriomotensis</name>
    <dbReference type="NCBI Taxonomy" id="449662"/>
    <lineage>
        <taxon>Bacteria</taxon>
        <taxon>Pseudomonadati</taxon>
        <taxon>Pseudomonadota</taxon>
        <taxon>Betaproteobacteria</taxon>
        <taxon>Neisseriales</taxon>
        <taxon>Chitinibacteraceae</taxon>
        <taxon>Silvimonas</taxon>
    </lineage>
</organism>
<dbReference type="InterPro" id="IPR037257">
    <property type="entry name" value="T2SS_E_N_sf"/>
</dbReference>
<dbReference type="PANTHER" id="PTHR30258:SF2">
    <property type="entry name" value="COMG OPERON PROTEIN 1"/>
    <property type="match status" value="1"/>
</dbReference>
<keyword evidence="5 8" id="KW-0653">Protein transport</keyword>
<dbReference type="InterPro" id="IPR027417">
    <property type="entry name" value="P-loop_NTPase"/>
</dbReference>
<evidence type="ECO:0000256" key="6">
    <source>
        <dbReference type="ARBA" id="ARBA00022967"/>
    </source>
</evidence>
<evidence type="ECO:0000256" key="4">
    <source>
        <dbReference type="ARBA" id="ARBA00022840"/>
    </source>
</evidence>
<evidence type="ECO:0000313" key="10">
    <source>
        <dbReference type="EMBL" id="GGP18055.1"/>
    </source>
</evidence>
<keyword evidence="2 8" id="KW-0813">Transport</keyword>
<evidence type="ECO:0000256" key="1">
    <source>
        <dbReference type="ARBA" id="ARBA00006611"/>
    </source>
</evidence>
<evidence type="ECO:0000313" key="11">
    <source>
        <dbReference type="Proteomes" id="UP000637267"/>
    </source>
</evidence>
<dbReference type="InterPro" id="IPR003593">
    <property type="entry name" value="AAA+_ATPase"/>
</dbReference>
<evidence type="ECO:0000256" key="5">
    <source>
        <dbReference type="ARBA" id="ARBA00022927"/>
    </source>
</evidence>
<keyword evidence="11" id="KW-1185">Reference proteome</keyword>
<evidence type="ECO:0000256" key="8">
    <source>
        <dbReference type="RuleBase" id="RU366070"/>
    </source>
</evidence>
<dbReference type="CDD" id="cd01129">
    <property type="entry name" value="PulE-GspE-like"/>
    <property type="match status" value="1"/>
</dbReference>
<protein>
    <recommendedName>
        <fullName evidence="8">Type II secretion system protein E</fullName>
        <shortName evidence="8">T2SS protein E</shortName>
    </recommendedName>
    <alternativeName>
        <fullName evidence="8">Type II traffic warden ATPase</fullName>
    </alternativeName>
</protein>
<dbReference type="RefSeq" id="WP_188701602.1">
    <property type="nucleotide sequence ID" value="NZ_BMLX01000001.1"/>
</dbReference>
<dbReference type="Pfam" id="PF22341">
    <property type="entry name" value="GSPE_N1E"/>
    <property type="match status" value="1"/>
</dbReference>
<sequence>MSARLVPYHYARDFGVVDTEQHESSVHVLMRKGADLSALNELRRVAGRPLDVELLDQDAYEARLSELFSNAGSASASVADDLEGSLDLSRLAQELPEIEDLLETEDDAPIIRLINALLTEALRENASDLHLEPFETRSVVRFRVDGQLRDVLEPKRALHAALVSRIKVMAGLDIAEKRLPQDGRITLRVAGRPVDVRVSTLPTGHGERAVLRLLDKSAGRLNLEKLGMGGNTLVQLQAMLNEPHGIVLVTGPTGSGKTTTLYAALSRMDSKTSNIMTVEDPIEYDLDGVGQTQINPRIDMSFARALRAILRQDPDVIMIGEIRDLETAQIAVQASLTGHLVLATLHTNDAVSAVTRLTDMGIEPFLLASSLLGVLAQRLARKLCPSCRQPGEVQPDELPAFEGLGAPVLYRAVGCEQCGGSGYRGRTGLYELFKIDETVRSMIHARVPEQELKDYALAHGMFTLRQDGVRRVQRGETALEEVWRVTRES</sequence>
<dbReference type="Proteomes" id="UP000637267">
    <property type="component" value="Unassembled WGS sequence"/>
</dbReference>
<evidence type="ECO:0000256" key="3">
    <source>
        <dbReference type="ARBA" id="ARBA00022741"/>
    </source>
</evidence>
<dbReference type="SMART" id="SM00382">
    <property type="entry name" value="AAA"/>
    <property type="match status" value="1"/>
</dbReference>
<comment type="function">
    <text evidence="8">ATPase component of the type II secretion system required for the energy-dependent secretion of extracellular factors such as proteases and toxins from the periplasm. Acts as a molecular motor to provide the energy that is required for assembly of the pseudopilus and the extrusion of substrates generated in the cytoplasm.</text>
</comment>
<comment type="similarity">
    <text evidence="1 8">Belongs to the GSP E family.</text>
</comment>
<dbReference type="Gene3D" id="3.30.300.160">
    <property type="entry name" value="Type II secretion system, protein E, N-terminal domain"/>
    <property type="match status" value="1"/>
</dbReference>
<dbReference type="NCBIfam" id="TIGR02533">
    <property type="entry name" value="type_II_gspE"/>
    <property type="match status" value="1"/>
</dbReference>
<keyword evidence="3 8" id="KW-0547">Nucleotide-binding</keyword>
<dbReference type="InterPro" id="IPR054757">
    <property type="entry name" value="GSPE_N1E"/>
</dbReference>
<evidence type="ECO:0000256" key="7">
    <source>
        <dbReference type="ARBA" id="ARBA00034006"/>
    </source>
</evidence>
<dbReference type="EMBL" id="BMLX01000001">
    <property type="protein sequence ID" value="GGP18055.1"/>
    <property type="molecule type" value="Genomic_DNA"/>
</dbReference>
<keyword evidence="6" id="KW-1278">Translocase</keyword>
<accession>A0ABQ2P4H8</accession>
<dbReference type="PROSITE" id="PS00662">
    <property type="entry name" value="T2SP_E"/>
    <property type="match status" value="1"/>
</dbReference>
<dbReference type="InterPro" id="IPR001482">
    <property type="entry name" value="T2SS/T4SS_dom"/>
</dbReference>
<comment type="caution">
    <text evidence="10">The sequence shown here is derived from an EMBL/GenBank/DDBJ whole genome shotgun (WGS) entry which is preliminary data.</text>
</comment>
<feature type="domain" description="Bacterial type II secretion system protein E" evidence="9">
    <location>
        <begin position="310"/>
        <end position="324"/>
    </location>
</feature>
<reference evidence="11" key="1">
    <citation type="journal article" date="2019" name="Int. J. Syst. Evol. Microbiol.">
        <title>The Global Catalogue of Microorganisms (GCM) 10K type strain sequencing project: providing services to taxonomists for standard genome sequencing and annotation.</title>
        <authorList>
            <consortium name="The Broad Institute Genomics Platform"/>
            <consortium name="The Broad Institute Genome Sequencing Center for Infectious Disease"/>
            <person name="Wu L."/>
            <person name="Ma J."/>
        </authorList>
    </citation>
    <scope>NUCLEOTIDE SEQUENCE [LARGE SCALE GENOMIC DNA]</scope>
    <source>
        <strain evidence="11">CGMCC 1.8859</strain>
    </source>
</reference>
<evidence type="ECO:0000259" key="9">
    <source>
        <dbReference type="PROSITE" id="PS00662"/>
    </source>
</evidence>
<dbReference type="Pfam" id="PF00437">
    <property type="entry name" value="T2SSE"/>
    <property type="match status" value="1"/>
</dbReference>
<gene>
    <name evidence="10" type="primary">gspE</name>
    <name evidence="10" type="ORF">GCM10010970_02910</name>
</gene>
<comment type="subcellular location">
    <subcellularLocation>
        <location evidence="8">Cell inner membrane</location>
    </subcellularLocation>
</comment>
<dbReference type="PANTHER" id="PTHR30258">
    <property type="entry name" value="TYPE II SECRETION SYSTEM PROTEIN GSPE-RELATED"/>
    <property type="match status" value="1"/>
</dbReference>
<name>A0ABQ2P4H8_9NEIS</name>